<keyword evidence="4" id="KW-1185">Reference proteome</keyword>
<dbReference type="InterPro" id="IPR053145">
    <property type="entry name" value="AB_hydrolase_Est10"/>
</dbReference>
<dbReference type="Pfam" id="PF12146">
    <property type="entry name" value="Hydrolase_4"/>
    <property type="match status" value="1"/>
</dbReference>
<name>A0A0H4PDY9_9BACT</name>
<accession>A0A0H4PDY9</accession>
<dbReference type="AlphaFoldDB" id="A0A0H4PDY9"/>
<evidence type="ECO:0000313" key="4">
    <source>
        <dbReference type="Proteomes" id="UP000036520"/>
    </source>
</evidence>
<dbReference type="KEGG" id="camu:CA2015_3289"/>
<dbReference type="InterPro" id="IPR029058">
    <property type="entry name" value="AB_hydrolase_fold"/>
</dbReference>
<gene>
    <name evidence="3" type="ORF">CA2015_3289</name>
</gene>
<dbReference type="PANTHER" id="PTHR43265:SF1">
    <property type="entry name" value="ESTERASE ESTD"/>
    <property type="match status" value="1"/>
</dbReference>
<organism evidence="3 4">
    <name type="scientific">Cyclobacterium amurskyense</name>
    <dbReference type="NCBI Taxonomy" id="320787"/>
    <lineage>
        <taxon>Bacteria</taxon>
        <taxon>Pseudomonadati</taxon>
        <taxon>Bacteroidota</taxon>
        <taxon>Cytophagia</taxon>
        <taxon>Cytophagales</taxon>
        <taxon>Cyclobacteriaceae</taxon>
        <taxon>Cyclobacterium</taxon>
    </lineage>
</organism>
<dbReference type="Gene3D" id="3.40.50.1820">
    <property type="entry name" value="alpha/beta hydrolase"/>
    <property type="match status" value="1"/>
</dbReference>
<reference evidence="3 4" key="1">
    <citation type="submission" date="2015-07" db="EMBL/GenBank/DDBJ databases">
        <authorList>
            <person name="Kim K.M."/>
        </authorList>
    </citation>
    <scope>NUCLEOTIDE SEQUENCE [LARGE SCALE GENOMIC DNA]</scope>
    <source>
        <strain evidence="3 4">KCTC 12363</strain>
    </source>
</reference>
<dbReference type="PROSITE" id="PS00708">
    <property type="entry name" value="PRO_ENDOPEP_SER"/>
    <property type="match status" value="1"/>
</dbReference>
<dbReference type="EMBL" id="CP012040">
    <property type="protein sequence ID" value="AKP52681.1"/>
    <property type="molecule type" value="Genomic_DNA"/>
</dbReference>
<dbReference type="OrthoDB" id="9809549at2"/>
<dbReference type="Proteomes" id="UP000036520">
    <property type="component" value="Chromosome"/>
</dbReference>
<dbReference type="RefSeq" id="WP_048642872.1">
    <property type="nucleotide sequence ID" value="NZ_CP012040.1"/>
</dbReference>
<dbReference type="GO" id="GO:0004252">
    <property type="term" value="F:serine-type endopeptidase activity"/>
    <property type="evidence" value="ECO:0007669"/>
    <property type="project" value="InterPro"/>
</dbReference>
<evidence type="ECO:0000313" key="3">
    <source>
        <dbReference type="EMBL" id="AKP52681.1"/>
    </source>
</evidence>
<evidence type="ECO:0000259" key="2">
    <source>
        <dbReference type="Pfam" id="PF12146"/>
    </source>
</evidence>
<proteinExistence type="predicted"/>
<evidence type="ECO:0000256" key="1">
    <source>
        <dbReference type="ARBA" id="ARBA00022801"/>
    </source>
</evidence>
<dbReference type="InterPro" id="IPR022742">
    <property type="entry name" value="Hydrolase_4"/>
</dbReference>
<dbReference type="GO" id="GO:0052689">
    <property type="term" value="F:carboxylic ester hydrolase activity"/>
    <property type="evidence" value="ECO:0007669"/>
    <property type="project" value="TreeGrafter"/>
</dbReference>
<protein>
    <submittedName>
        <fullName evidence="3">Exosortase A system-associated hydrolase 1</fullName>
    </submittedName>
</protein>
<dbReference type="PATRIC" id="fig|320787.5.peg.3591"/>
<feature type="domain" description="Serine aminopeptidase S33" evidence="2">
    <location>
        <begin position="199"/>
        <end position="435"/>
    </location>
</feature>
<dbReference type="PANTHER" id="PTHR43265">
    <property type="entry name" value="ESTERASE ESTD"/>
    <property type="match status" value="1"/>
</dbReference>
<dbReference type="GO" id="GO:0006508">
    <property type="term" value="P:proteolysis"/>
    <property type="evidence" value="ECO:0007669"/>
    <property type="project" value="InterPro"/>
</dbReference>
<keyword evidence="1 3" id="KW-0378">Hydrolase</keyword>
<sequence length="472" mass="52354">MESSLSLKSSLFYLISGLFFLTLSISHAQTISGSWEGKLDLGLQQLPLIFNFEPESEVWKGTLDSPQQNAYGIPLTSVLFDGTLLSIQITTLSATFEGTLVDNSIRGQFKQSGLSLSLTLSPSKKKADNQIKHPQTPQGPFPYEIINTSFVQKEDDLLLKGTVTKPQGEGPFASVVLISGSGPQDRNSEIFGHVPFWVIADHLTRQGIVVLRYDDRGVGESEGTMEGATTHDFVKDAWSAVEKLKSFSFIDKNKIGVIGHSEGGLISWMMAANNTGNIAFITALAPPVISIDSLMSEQTYDIIMASGAEENLAKEQQSYNFKLYQLVKESQSPVEAKEKLRRFIAEDERLVHLDSLEKAVQIDQRLEQYAQLTAPWFYNFIKTEPKDFIHQVSIPSWVAFGSKDKQVNAISNKEALIKMGLPNINVNVYDGLNHLFQTAETGAISEYGTNTETFNPKVLEDMSNWIKSIKPE</sequence>
<dbReference type="InterPro" id="IPR002471">
    <property type="entry name" value="Pept_S9_AS"/>
</dbReference>
<dbReference type="SUPFAM" id="SSF53474">
    <property type="entry name" value="alpha/beta-Hydrolases"/>
    <property type="match status" value="1"/>
</dbReference>